<gene>
    <name evidence="9" type="ORF">GUITHDRAFT_113864</name>
</gene>
<dbReference type="InterPro" id="IPR001148">
    <property type="entry name" value="CA_dom"/>
</dbReference>
<reference evidence="9 11" key="1">
    <citation type="journal article" date="2012" name="Nature">
        <title>Algal genomes reveal evolutionary mosaicism and the fate of nucleomorphs.</title>
        <authorList>
            <consortium name="DOE Joint Genome Institute"/>
            <person name="Curtis B.A."/>
            <person name="Tanifuji G."/>
            <person name="Burki F."/>
            <person name="Gruber A."/>
            <person name="Irimia M."/>
            <person name="Maruyama S."/>
            <person name="Arias M.C."/>
            <person name="Ball S.G."/>
            <person name="Gile G.H."/>
            <person name="Hirakawa Y."/>
            <person name="Hopkins J.F."/>
            <person name="Kuo A."/>
            <person name="Rensing S.A."/>
            <person name="Schmutz J."/>
            <person name="Symeonidi A."/>
            <person name="Elias M."/>
            <person name="Eveleigh R.J."/>
            <person name="Herman E.K."/>
            <person name="Klute M.J."/>
            <person name="Nakayama T."/>
            <person name="Obornik M."/>
            <person name="Reyes-Prieto A."/>
            <person name="Armbrust E.V."/>
            <person name="Aves S.J."/>
            <person name="Beiko R.G."/>
            <person name="Coutinho P."/>
            <person name="Dacks J.B."/>
            <person name="Durnford D.G."/>
            <person name="Fast N.M."/>
            <person name="Green B.R."/>
            <person name="Grisdale C.J."/>
            <person name="Hempel F."/>
            <person name="Henrissat B."/>
            <person name="Hoppner M.P."/>
            <person name="Ishida K."/>
            <person name="Kim E."/>
            <person name="Koreny L."/>
            <person name="Kroth P.G."/>
            <person name="Liu Y."/>
            <person name="Malik S.B."/>
            <person name="Maier U.G."/>
            <person name="McRose D."/>
            <person name="Mock T."/>
            <person name="Neilson J.A."/>
            <person name="Onodera N.T."/>
            <person name="Poole A.M."/>
            <person name="Pritham E.J."/>
            <person name="Richards T.A."/>
            <person name="Rocap G."/>
            <person name="Roy S.W."/>
            <person name="Sarai C."/>
            <person name="Schaack S."/>
            <person name="Shirato S."/>
            <person name="Slamovits C.H."/>
            <person name="Spencer D.F."/>
            <person name="Suzuki S."/>
            <person name="Worden A.Z."/>
            <person name="Zauner S."/>
            <person name="Barry K."/>
            <person name="Bell C."/>
            <person name="Bharti A.K."/>
            <person name="Crow J.A."/>
            <person name="Grimwood J."/>
            <person name="Kramer R."/>
            <person name="Lindquist E."/>
            <person name="Lucas S."/>
            <person name="Salamov A."/>
            <person name="McFadden G.I."/>
            <person name="Lane C.E."/>
            <person name="Keeling P.J."/>
            <person name="Gray M.W."/>
            <person name="Grigoriev I.V."/>
            <person name="Archibald J.M."/>
        </authorList>
    </citation>
    <scope>NUCLEOTIDE SEQUENCE</scope>
    <source>
        <strain evidence="9 11">CCMP2712</strain>
    </source>
</reference>
<evidence type="ECO:0000313" key="11">
    <source>
        <dbReference type="Proteomes" id="UP000011087"/>
    </source>
</evidence>
<evidence type="ECO:0000256" key="7">
    <source>
        <dbReference type="SAM" id="Phobius"/>
    </source>
</evidence>
<keyword evidence="4" id="KW-0862">Zinc</keyword>
<dbReference type="SUPFAM" id="SSF51069">
    <property type="entry name" value="Carbonic anhydrase"/>
    <property type="match status" value="1"/>
</dbReference>
<dbReference type="HOGENOM" id="CLU_755348_0_0_1"/>
<dbReference type="eggNOG" id="KOG0382">
    <property type="taxonomic scope" value="Eukaryota"/>
</dbReference>
<dbReference type="SMART" id="SM01057">
    <property type="entry name" value="Carb_anhydrase"/>
    <property type="match status" value="1"/>
</dbReference>
<comment type="catalytic activity">
    <reaction evidence="6">
        <text>hydrogencarbonate + H(+) = CO2 + H2O</text>
        <dbReference type="Rhea" id="RHEA:10748"/>
        <dbReference type="ChEBI" id="CHEBI:15377"/>
        <dbReference type="ChEBI" id="CHEBI:15378"/>
        <dbReference type="ChEBI" id="CHEBI:16526"/>
        <dbReference type="ChEBI" id="CHEBI:17544"/>
        <dbReference type="EC" id="4.2.1.1"/>
    </reaction>
</comment>
<dbReference type="Gene3D" id="3.10.200.10">
    <property type="entry name" value="Alpha carbonic anhydrase"/>
    <property type="match status" value="1"/>
</dbReference>
<evidence type="ECO:0000256" key="6">
    <source>
        <dbReference type="ARBA" id="ARBA00048348"/>
    </source>
</evidence>
<dbReference type="InterPro" id="IPR023561">
    <property type="entry name" value="Carbonic_anhydrase_a-class"/>
</dbReference>
<dbReference type="EMBL" id="JH993034">
    <property type="protein sequence ID" value="EKX40128.1"/>
    <property type="molecule type" value="Genomic_DNA"/>
</dbReference>
<keyword evidence="7" id="KW-1133">Transmembrane helix</keyword>
<evidence type="ECO:0000256" key="1">
    <source>
        <dbReference type="ARBA" id="ARBA00010718"/>
    </source>
</evidence>
<dbReference type="PANTHER" id="PTHR18952:SF265">
    <property type="entry name" value="CARBONIC ANHYDRASE"/>
    <property type="match status" value="1"/>
</dbReference>
<evidence type="ECO:0000256" key="4">
    <source>
        <dbReference type="ARBA" id="ARBA00022833"/>
    </source>
</evidence>
<accession>L1IV56</accession>
<dbReference type="GO" id="GO:0004089">
    <property type="term" value="F:carbonate dehydratase activity"/>
    <property type="evidence" value="ECO:0007669"/>
    <property type="project" value="UniProtKB-EC"/>
</dbReference>
<dbReference type="RefSeq" id="XP_005827108.1">
    <property type="nucleotide sequence ID" value="XM_005827051.1"/>
</dbReference>
<evidence type="ECO:0000256" key="5">
    <source>
        <dbReference type="ARBA" id="ARBA00023239"/>
    </source>
</evidence>
<evidence type="ECO:0000313" key="9">
    <source>
        <dbReference type="EMBL" id="EKX40128.1"/>
    </source>
</evidence>
<keyword evidence="7" id="KW-0472">Membrane</keyword>
<dbReference type="KEGG" id="gtt:GUITHDRAFT_113864"/>
<name>L1IV56_GUITC</name>
<dbReference type="OrthoDB" id="429145at2759"/>
<keyword evidence="7" id="KW-0812">Transmembrane</keyword>
<dbReference type="GeneID" id="17296843"/>
<dbReference type="InterPro" id="IPR036398">
    <property type="entry name" value="CA_dom_sf"/>
</dbReference>
<protein>
    <recommendedName>
        <fullName evidence="2">carbonic anhydrase</fullName>
        <ecNumber evidence="2">4.2.1.1</ecNumber>
    </recommendedName>
</protein>
<dbReference type="PaxDb" id="55529-EKX40128"/>
<dbReference type="PANTHER" id="PTHR18952">
    <property type="entry name" value="CARBONIC ANHYDRASE"/>
    <property type="match status" value="1"/>
</dbReference>
<reference evidence="10" key="3">
    <citation type="submission" date="2015-06" db="UniProtKB">
        <authorList>
            <consortium name="EnsemblProtists"/>
        </authorList>
    </citation>
    <scope>IDENTIFICATION</scope>
</reference>
<organism evidence="9">
    <name type="scientific">Guillardia theta (strain CCMP2712)</name>
    <name type="common">Cryptophyte</name>
    <dbReference type="NCBI Taxonomy" id="905079"/>
    <lineage>
        <taxon>Eukaryota</taxon>
        <taxon>Cryptophyceae</taxon>
        <taxon>Pyrenomonadales</taxon>
        <taxon>Geminigeraceae</taxon>
        <taxon>Guillardia</taxon>
    </lineage>
</organism>
<dbReference type="Pfam" id="PF00194">
    <property type="entry name" value="Carb_anhydrase"/>
    <property type="match status" value="1"/>
</dbReference>
<dbReference type="EnsemblProtists" id="EKX40128">
    <property type="protein sequence ID" value="EKX40128"/>
    <property type="gene ID" value="GUITHDRAFT_113864"/>
</dbReference>
<sequence length="367" mass="40306">MISWLLFDITVRNRRPPGNSAMAALLDRSGDAGQVTYGNFQHAVNGRQESSKRRVYLVFSLVAGLALIAVVLSSARNGDRPVLAHASVSISDQVDQRISLGKPNTRKRYFSLASDSNVQGAGGFPWGYSGDTGPAKWGSLHGAWQLCDKGPTQSPVNIVTSDIKADLDLPGLTWQIPSSSEGSGRARVFYDGHSICLSQLQGVHLDIVGFSRYLDSLPLSAVEHRNFSLVEMRIHTPSEHTVDGHRYDAELQFVHECTPLTDPPCPVNKSLIVSALMSLARTNLGEESPSFLTDMVNDLRLIQGHWNQYIASFGFDFGNVANALKIYSHSYWFFKGSEDVKKDCECCDMSPMELKGLALQSNHAALY</sequence>
<feature type="transmembrane region" description="Helical" evidence="7">
    <location>
        <begin position="55"/>
        <end position="75"/>
    </location>
</feature>
<reference evidence="11" key="2">
    <citation type="submission" date="2012-11" db="EMBL/GenBank/DDBJ databases">
        <authorList>
            <person name="Kuo A."/>
            <person name="Curtis B.A."/>
            <person name="Tanifuji G."/>
            <person name="Burki F."/>
            <person name="Gruber A."/>
            <person name="Irimia M."/>
            <person name="Maruyama S."/>
            <person name="Arias M.C."/>
            <person name="Ball S.G."/>
            <person name="Gile G.H."/>
            <person name="Hirakawa Y."/>
            <person name="Hopkins J.F."/>
            <person name="Rensing S.A."/>
            <person name="Schmutz J."/>
            <person name="Symeonidi A."/>
            <person name="Elias M."/>
            <person name="Eveleigh R.J."/>
            <person name="Herman E.K."/>
            <person name="Klute M.J."/>
            <person name="Nakayama T."/>
            <person name="Obornik M."/>
            <person name="Reyes-Prieto A."/>
            <person name="Armbrust E.V."/>
            <person name="Aves S.J."/>
            <person name="Beiko R.G."/>
            <person name="Coutinho P."/>
            <person name="Dacks J.B."/>
            <person name="Durnford D.G."/>
            <person name="Fast N.M."/>
            <person name="Green B.R."/>
            <person name="Grisdale C."/>
            <person name="Hempe F."/>
            <person name="Henrissat B."/>
            <person name="Hoppner M.P."/>
            <person name="Ishida K.-I."/>
            <person name="Kim E."/>
            <person name="Koreny L."/>
            <person name="Kroth P.G."/>
            <person name="Liu Y."/>
            <person name="Malik S.-B."/>
            <person name="Maier U.G."/>
            <person name="McRose D."/>
            <person name="Mock T."/>
            <person name="Neilson J.A."/>
            <person name="Onodera N.T."/>
            <person name="Poole A.M."/>
            <person name="Pritham E.J."/>
            <person name="Richards T.A."/>
            <person name="Rocap G."/>
            <person name="Roy S.W."/>
            <person name="Sarai C."/>
            <person name="Schaack S."/>
            <person name="Shirato S."/>
            <person name="Slamovits C.H."/>
            <person name="Spencer D.F."/>
            <person name="Suzuki S."/>
            <person name="Worden A.Z."/>
            <person name="Zauner S."/>
            <person name="Barry K."/>
            <person name="Bell C."/>
            <person name="Bharti A.K."/>
            <person name="Crow J.A."/>
            <person name="Grimwood J."/>
            <person name="Kramer R."/>
            <person name="Lindquist E."/>
            <person name="Lucas S."/>
            <person name="Salamov A."/>
            <person name="McFadden G.I."/>
            <person name="Lane C.E."/>
            <person name="Keeling P.J."/>
            <person name="Gray M.W."/>
            <person name="Grigoriev I.V."/>
            <person name="Archibald J.M."/>
        </authorList>
    </citation>
    <scope>NUCLEOTIDE SEQUENCE</scope>
    <source>
        <strain evidence="11">CCMP2712</strain>
    </source>
</reference>
<dbReference type="Proteomes" id="UP000011087">
    <property type="component" value="Unassembled WGS sequence"/>
</dbReference>
<dbReference type="EC" id="4.2.1.1" evidence="2"/>
<feature type="domain" description="Alpha-carbonic anhydrase" evidence="8">
    <location>
        <begin position="124"/>
        <end position="367"/>
    </location>
</feature>
<dbReference type="STRING" id="905079.L1IV56"/>
<comment type="similarity">
    <text evidence="1">Belongs to the alpha-carbonic anhydrase family.</text>
</comment>
<evidence type="ECO:0000313" key="10">
    <source>
        <dbReference type="EnsemblProtists" id="EKX40128"/>
    </source>
</evidence>
<proteinExistence type="inferred from homology"/>
<keyword evidence="3" id="KW-0479">Metal-binding</keyword>
<evidence type="ECO:0000256" key="3">
    <source>
        <dbReference type="ARBA" id="ARBA00022723"/>
    </source>
</evidence>
<keyword evidence="5" id="KW-0456">Lyase</keyword>
<keyword evidence="11" id="KW-1185">Reference proteome</keyword>
<evidence type="ECO:0000259" key="8">
    <source>
        <dbReference type="PROSITE" id="PS51144"/>
    </source>
</evidence>
<evidence type="ECO:0000256" key="2">
    <source>
        <dbReference type="ARBA" id="ARBA00012925"/>
    </source>
</evidence>
<dbReference type="AlphaFoldDB" id="L1IV56"/>
<dbReference type="GO" id="GO:0008270">
    <property type="term" value="F:zinc ion binding"/>
    <property type="evidence" value="ECO:0007669"/>
    <property type="project" value="InterPro"/>
</dbReference>
<dbReference type="PROSITE" id="PS51144">
    <property type="entry name" value="ALPHA_CA_2"/>
    <property type="match status" value="1"/>
</dbReference>